<accession>A0A6P0DVG8</accession>
<evidence type="ECO:0000313" key="6">
    <source>
        <dbReference type="EMBL" id="NEK55691.1"/>
    </source>
</evidence>
<organism evidence="6 7">
    <name type="scientific">Rhizobium leguminosarum</name>
    <dbReference type="NCBI Taxonomy" id="384"/>
    <lineage>
        <taxon>Bacteria</taxon>
        <taxon>Pseudomonadati</taxon>
        <taxon>Pseudomonadota</taxon>
        <taxon>Alphaproteobacteria</taxon>
        <taxon>Hyphomicrobiales</taxon>
        <taxon>Rhizobiaceae</taxon>
        <taxon>Rhizobium/Agrobacterium group</taxon>
        <taxon>Rhizobium</taxon>
    </lineage>
</organism>
<dbReference type="InterPro" id="IPR027417">
    <property type="entry name" value="P-loop_NTPase"/>
</dbReference>
<dbReference type="InterPro" id="IPR050319">
    <property type="entry name" value="ABC_transp_ATP-bind"/>
</dbReference>
<dbReference type="PROSITE" id="PS00211">
    <property type="entry name" value="ABC_TRANSPORTER_1"/>
    <property type="match status" value="1"/>
</dbReference>
<evidence type="ECO:0000256" key="3">
    <source>
        <dbReference type="ARBA" id="ARBA00022741"/>
    </source>
</evidence>
<keyword evidence="3" id="KW-0547">Nucleotide-binding</keyword>
<dbReference type="GO" id="GO:0005524">
    <property type="term" value="F:ATP binding"/>
    <property type="evidence" value="ECO:0007669"/>
    <property type="project" value="UniProtKB-KW"/>
</dbReference>
<dbReference type="SUPFAM" id="SSF52540">
    <property type="entry name" value="P-loop containing nucleoside triphosphate hydrolases"/>
    <property type="match status" value="1"/>
</dbReference>
<comment type="similarity">
    <text evidence="1">Belongs to the ABC transporter superfamily.</text>
</comment>
<dbReference type="InterPro" id="IPR003439">
    <property type="entry name" value="ABC_transporter-like_ATP-bd"/>
</dbReference>
<comment type="caution">
    <text evidence="6">The sequence shown here is derived from an EMBL/GenBank/DDBJ whole genome shotgun (WGS) entry which is preliminary data.</text>
</comment>
<evidence type="ECO:0000259" key="5">
    <source>
        <dbReference type="Pfam" id="PF00005"/>
    </source>
</evidence>
<proteinExistence type="inferred from homology"/>
<dbReference type="RefSeq" id="WP_164001544.1">
    <property type="nucleotide sequence ID" value="NZ_WXXP01000785.1"/>
</dbReference>
<feature type="non-terminal residue" evidence="6">
    <location>
        <position position="149"/>
    </location>
</feature>
<dbReference type="InterPro" id="IPR017871">
    <property type="entry name" value="ABC_transporter-like_CS"/>
</dbReference>
<dbReference type="Gene3D" id="3.40.50.300">
    <property type="entry name" value="P-loop containing nucleotide triphosphate hydrolases"/>
    <property type="match status" value="1"/>
</dbReference>
<evidence type="ECO:0000256" key="2">
    <source>
        <dbReference type="ARBA" id="ARBA00022448"/>
    </source>
</evidence>
<dbReference type="GO" id="GO:0016887">
    <property type="term" value="F:ATP hydrolysis activity"/>
    <property type="evidence" value="ECO:0007669"/>
    <property type="project" value="InterPro"/>
</dbReference>
<gene>
    <name evidence="6" type="ORF">GUK36_41410</name>
</gene>
<evidence type="ECO:0000256" key="1">
    <source>
        <dbReference type="ARBA" id="ARBA00005417"/>
    </source>
</evidence>
<dbReference type="Proteomes" id="UP000471409">
    <property type="component" value="Unassembled WGS sequence"/>
</dbReference>
<protein>
    <submittedName>
        <fullName evidence="6">ATP-binding cassette domain-containing protein</fullName>
    </submittedName>
</protein>
<evidence type="ECO:0000313" key="7">
    <source>
        <dbReference type="Proteomes" id="UP000471409"/>
    </source>
</evidence>
<sequence length="149" mass="16307">LVGESGSGKTTAIRLLLGLEQPDIGTIAVAGEQLHGRSHESLRAVWRHLQLVYQNPFTSLDPTWKVEQLVREPLVRFKIGTANERAERVREALANVGLGEHLLLRKPEALSGGQRQRVAIARALVLKPDVIVLDEPTSALDVSVQADIV</sequence>
<dbReference type="AlphaFoldDB" id="A0A6P0DVG8"/>
<dbReference type="EMBL" id="WXXP01000785">
    <property type="protein sequence ID" value="NEK55691.1"/>
    <property type="molecule type" value="Genomic_DNA"/>
</dbReference>
<keyword evidence="4 6" id="KW-0067">ATP-binding</keyword>
<feature type="non-terminal residue" evidence="6">
    <location>
        <position position="1"/>
    </location>
</feature>
<feature type="domain" description="ABC transporter" evidence="5">
    <location>
        <begin position="1"/>
        <end position="138"/>
    </location>
</feature>
<name>A0A6P0DVG8_RHILE</name>
<keyword evidence="2" id="KW-0813">Transport</keyword>
<dbReference type="PANTHER" id="PTHR43776">
    <property type="entry name" value="TRANSPORT ATP-BINDING PROTEIN"/>
    <property type="match status" value="1"/>
</dbReference>
<evidence type="ECO:0000256" key="4">
    <source>
        <dbReference type="ARBA" id="ARBA00022840"/>
    </source>
</evidence>
<reference evidence="6 7" key="1">
    <citation type="submission" date="2020-01" db="EMBL/GenBank/DDBJ databases">
        <title>Rhizobium genotypes associated with high levels of biological nitrogen fixation by grain legumes in a temperate-maritime cropping system.</title>
        <authorList>
            <person name="Maluk M."/>
            <person name="Francesc Ferrando Molina F."/>
            <person name="Lopez Del Egido L."/>
            <person name="Lafos M."/>
            <person name="Langarica-Fuentes A."/>
            <person name="Gebre Yohannes G."/>
            <person name="Young M.W."/>
            <person name="Martin P."/>
            <person name="Gantlett R."/>
            <person name="Kenicer G."/>
            <person name="Hawes C."/>
            <person name="Begg G.S."/>
            <person name="Quilliam R.S."/>
            <person name="Squire G.R."/>
            <person name="Poole P.S."/>
            <person name="Young P.W."/>
            <person name="Iannetta P.M."/>
            <person name="James E.K."/>
        </authorList>
    </citation>
    <scope>NUCLEOTIDE SEQUENCE [LARGE SCALE GENOMIC DNA]</scope>
    <source>
        <strain evidence="6 7">JHI944</strain>
    </source>
</reference>
<dbReference type="Pfam" id="PF00005">
    <property type="entry name" value="ABC_tran"/>
    <property type="match status" value="1"/>
</dbReference>